<name>A0A8S9R6V3_BRACR</name>
<evidence type="ECO:0000313" key="1">
    <source>
        <dbReference type="EMBL" id="KAF3558715.1"/>
    </source>
</evidence>
<reference evidence="1" key="1">
    <citation type="submission" date="2019-12" db="EMBL/GenBank/DDBJ databases">
        <title>Genome sequencing and annotation of Brassica cretica.</title>
        <authorList>
            <person name="Studholme D.J."/>
            <person name="Sarris P."/>
        </authorList>
    </citation>
    <scope>NUCLEOTIDE SEQUENCE</scope>
    <source>
        <strain evidence="1">PFS-109/04</strain>
        <tissue evidence="1">Leaf</tissue>
    </source>
</reference>
<evidence type="ECO:0000313" key="2">
    <source>
        <dbReference type="Proteomes" id="UP000712600"/>
    </source>
</evidence>
<organism evidence="1 2">
    <name type="scientific">Brassica cretica</name>
    <name type="common">Mustard</name>
    <dbReference type="NCBI Taxonomy" id="69181"/>
    <lineage>
        <taxon>Eukaryota</taxon>
        <taxon>Viridiplantae</taxon>
        <taxon>Streptophyta</taxon>
        <taxon>Embryophyta</taxon>
        <taxon>Tracheophyta</taxon>
        <taxon>Spermatophyta</taxon>
        <taxon>Magnoliopsida</taxon>
        <taxon>eudicotyledons</taxon>
        <taxon>Gunneridae</taxon>
        <taxon>Pentapetalae</taxon>
        <taxon>rosids</taxon>
        <taxon>malvids</taxon>
        <taxon>Brassicales</taxon>
        <taxon>Brassicaceae</taxon>
        <taxon>Brassiceae</taxon>
        <taxon>Brassica</taxon>
    </lineage>
</organism>
<comment type="caution">
    <text evidence="1">The sequence shown here is derived from an EMBL/GenBank/DDBJ whole genome shotgun (WGS) entry which is preliminary data.</text>
</comment>
<gene>
    <name evidence="1" type="ORF">F2Q69_00015877</name>
</gene>
<dbReference type="Proteomes" id="UP000712600">
    <property type="component" value="Unassembled WGS sequence"/>
</dbReference>
<protein>
    <submittedName>
        <fullName evidence="1">Uncharacterized protein</fullName>
    </submittedName>
</protein>
<sequence>MFLRESRELEEDIKKLFYKIRKLQKRDVKEVVIGNSVIPVDFQVMDIPNGWKTSLLLGRAFMATVGAVCNMQDNKGEFSVDRHPTFSVDRHQFDFRKARGNDTRSYCTSQRASPPRLNELTADEWGDAKNKDGRSLNVSKQDIADILECDEGMVSVYLSLPRYNVRQRRQPDPKQLVTKDMVEDMIAGVYTSQKRMMEDTNGRLDGIYYPIDSSIGWKI</sequence>
<accession>A0A8S9R6V3</accession>
<dbReference type="AlphaFoldDB" id="A0A8S9R6V3"/>
<dbReference type="EMBL" id="QGKX02000996">
    <property type="protein sequence ID" value="KAF3558715.1"/>
    <property type="molecule type" value="Genomic_DNA"/>
</dbReference>
<proteinExistence type="predicted"/>